<dbReference type="InterPro" id="IPR022643">
    <property type="entry name" value="De-COase2_C"/>
</dbReference>
<dbReference type="EC" id="4.1.1.20" evidence="6 7"/>
<name>A0ABW8ATH5_9ACTN</name>
<dbReference type="InterPro" id="IPR022653">
    <property type="entry name" value="De-COase2_pyr-phos_BS"/>
</dbReference>
<dbReference type="PROSITE" id="PS00878">
    <property type="entry name" value="ODR_DC_2_1"/>
    <property type="match status" value="1"/>
</dbReference>
<comment type="pathway">
    <text evidence="6 8">Amino-acid biosynthesis; L-lysine biosynthesis via DAP pathway; L-lysine from DL-2,6-diaminopimelate: step 1/1.</text>
</comment>
<dbReference type="SUPFAM" id="SSF51419">
    <property type="entry name" value="PLP-binding barrel"/>
    <property type="match status" value="1"/>
</dbReference>
<evidence type="ECO:0000256" key="4">
    <source>
        <dbReference type="ARBA" id="ARBA00023154"/>
    </source>
</evidence>
<dbReference type="PANTHER" id="PTHR43727">
    <property type="entry name" value="DIAMINOPIMELATE DECARBOXYLASE"/>
    <property type="match status" value="1"/>
</dbReference>
<dbReference type="PROSITE" id="PS00879">
    <property type="entry name" value="ODR_DC_2_2"/>
    <property type="match status" value="1"/>
</dbReference>
<dbReference type="PRINTS" id="PR01181">
    <property type="entry name" value="DAPDCRBXLASE"/>
</dbReference>
<dbReference type="SUPFAM" id="SSF50621">
    <property type="entry name" value="Alanine racemase C-terminal domain-like"/>
    <property type="match status" value="1"/>
</dbReference>
<evidence type="ECO:0000259" key="10">
    <source>
        <dbReference type="Pfam" id="PF02784"/>
    </source>
</evidence>
<dbReference type="InterPro" id="IPR009006">
    <property type="entry name" value="Ala_racemase/Decarboxylase_C"/>
</dbReference>
<keyword evidence="2 6" id="KW-0210">Decarboxylase</keyword>
<comment type="catalytic activity">
    <reaction evidence="6 8">
        <text>meso-2,6-diaminopimelate + H(+) = L-lysine + CO2</text>
        <dbReference type="Rhea" id="RHEA:15101"/>
        <dbReference type="ChEBI" id="CHEBI:15378"/>
        <dbReference type="ChEBI" id="CHEBI:16526"/>
        <dbReference type="ChEBI" id="CHEBI:32551"/>
        <dbReference type="ChEBI" id="CHEBI:57791"/>
        <dbReference type="EC" id="4.1.1.20"/>
    </reaction>
</comment>
<evidence type="ECO:0000313" key="11">
    <source>
        <dbReference type="EMBL" id="MFI7589691.1"/>
    </source>
</evidence>
<feature type="modified residue" description="N6-(pyridoxal phosphate)lysine" evidence="6">
    <location>
        <position position="108"/>
    </location>
</feature>
<feature type="binding site" evidence="6">
    <location>
        <position position="376"/>
    </location>
    <ligand>
        <name>substrate</name>
    </ligand>
</feature>
<evidence type="ECO:0000256" key="5">
    <source>
        <dbReference type="ARBA" id="ARBA00023239"/>
    </source>
</evidence>
<keyword evidence="12" id="KW-1185">Reference proteome</keyword>
<dbReference type="NCBIfam" id="TIGR01048">
    <property type="entry name" value="lysA"/>
    <property type="match status" value="1"/>
</dbReference>
<feature type="domain" description="Orn/DAP/Arg decarboxylase 2 C-terminal" evidence="9">
    <location>
        <begin position="344"/>
        <end position="435"/>
    </location>
</feature>
<dbReference type="Pfam" id="PF02784">
    <property type="entry name" value="Orn_Arg_deC_N"/>
    <property type="match status" value="1"/>
</dbReference>
<dbReference type="Proteomes" id="UP001612915">
    <property type="component" value="Unassembled WGS sequence"/>
</dbReference>
<protein>
    <recommendedName>
        <fullName evidence="6 7">Diaminopimelate decarboxylase</fullName>
        <shortName evidence="6">DAP decarboxylase</shortName>
        <shortName evidence="6">DAPDC</shortName>
        <ecNumber evidence="6 7">4.1.1.20</ecNumber>
    </recommendedName>
</protein>
<proteinExistence type="inferred from homology"/>
<sequence length="479" mass="50641">MSAHEAGALHAPGYGSVATVPAWLRPPDDTNVLLPALWARTVTRLTQGGAAGALEVGGLDVVGLAERFGTPAFILDETDFRSRATAFRDAFAEAFAAVGGADVYYAGKAFLCTAVARWVAEDGLHLDTCSGGELTVALRAGVAPERIALHGNNKLDFEIDRAVSNGVGRIVVDSLTEIDRVAEAARRYGVRQPVMVRVTVGVEAHTHEYMSTAHEDQKFGLSLSEGHAAAAIAKILALPELELRGLHSHIGSQIFDTGGFEVAVRRLLDLHAATKVQHGVDLPEMDLGGGYGIAYTSEHDPLEPKALADQLAAIVLRECRGLGIDVPRISVEPGRAIAGPSAFTLYRVGTVKDVPLDGGAARRYVSVDGGMSDNIRTALYDADYSCTLASRASSAGPVLSRVVGKHCESGDVVVRDEFLPSDVAPGDLLAVPATGAYCRSMASQYNHVPRPPVVAVRDGEARVIVRRETEDDLLALDVG</sequence>
<dbReference type="InterPro" id="IPR022644">
    <property type="entry name" value="De-COase2_N"/>
</dbReference>
<dbReference type="InterPro" id="IPR029066">
    <property type="entry name" value="PLP-binding_barrel"/>
</dbReference>
<comment type="cofactor">
    <cofactor evidence="1 6 8">
        <name>pyridoxal 5'-phosphate</name>
        <dbReference type="ChEBI" id="CHEBI:597326"/>
    </cofactor>
</comment>
<evidence type="ECO:0000256" key="1">
    <source>
        <dbReference type="ARBA" id="ARBA00001933"/>
    </source>
</evidence>
<dbReference type="RefSeq" id="WP_398284290.1">
    <property type="nucleotide sequence ID" value="NZ_JBITLV010000008.1"/>
</dbReference>
<comment type="caution">
    <text evidence="11">The sequence shown here is derived from an EMBL/GenBank/DDBJ whole genome shotgun (WGS) entry which is preliminary data.</text>
</comment>
<accession>A0ABW8ATH5</accession>
<keyword evidence="3 6" id="KW-0663">Pyridoxal phosphate</keyword>
<feature type="binding site" evidence="6">
    <location>
        <position position="437"/>
    </location>
    <ligand>
        <name>substrate</name>
    </ligand>
</feature>
<dbReference type="GO" id="GO:0008836">
    <property type="term" value="F:diaminopimelate decarboxylase activity"/>
    <property type="evidence" value="ECO:0007669"/>
    <property type="project" value="UniProtKB-EC"/>
</dbReference>
<evidence type="ECO:0000256" key="8">
    <source>
        <dbReference type="RuleBase" id="RU003738"/>
    </source>
</evidence>
<organism evidence="11 12">
    <name type="scientific">Spongisporangium articulatum</name>
    <dbReference type="NCBI Taxonomy" id="3362603"/>
    <lineage>
        <taxon>Bacteria</taxon>
        <taxon>Bacillati</taxon>
        <taxon>Actinomycetota</taxon>
        <taxon>Actinomycetes</taxon>
        <taxon>Kineosporiales</taxon>
        <taxon>Kineosporiaceae</taxon>
        <taxon>Spongisporangium</taxon>
    </lineage>
</organism>
<dbReference type="Gene3D" id="3.20.20.10">
    <property type="entry name" value="Alanine racemase"/>
    <property type="match status" value="1"/>
</dbReference>
<evidence type="ECO:0000259" key="9">
    <source>
        <dbReference type="Pfam" id="PF00278"/>
    </source>
</evidence>
<reference evidence="11 12" key="1">
    <citation type="submission" date="2024-10" db="EMBL/GenBank/DDBJ databases">
        <title>The Natural Products Discovery Center: Release of the First 8490 Sequenced Strains for Exploring Actinobacteria Biosynthetic Diversity.</title>
        <authorList>
            <person name="Kalkreuter E."/>
            <person name="Kautsar S.A."/>
            <person name="Yang D."/>
            <person name="Bader C.D."/>
            <person name="Teijaro C.N."/>
            <person name="Fluegel L."/>
            <person name="Davis C.M."/>
            <person name="Simpson J.R."/>
            <person name="Lauterbach L."/>
            <person name="Steele A.D."/>
            <person name="Gui C."/>
            <person name="Meng S."/>
            <person name="Li G."/>
            <person name="Viehrig K."/>
            <person name="Ye F."/>
            <person name="Su P."/>
            <person name="Kiefer A.F."/>
            <person name="Nichols A."/>
            <person name="Cepeda A.J."/>
            <person name="Yan W."/>
            <person name="Fan B."/>
            <person name="Jiang Y."/>
            <person name="Adhikari A."/>
            <person name="Zheng C.-J."/>
            <person name="Schuster L."/>
            <person name="Cowan T.M."/>
            <person name="Smanski M.J."/>
            <person name="Chevrette M.G."/>
            <person name="De Carvalho L.P.S."/>
            <person name="Shen B."/>
        </authorList>
    </citation>
    <scope>NUCLEOTIDE SEQUENCE [LARGE SCALE GENOMIC DNA]</scope>
    <source>
        <strain evidence="11 12">NPDC049639</strain>
    </source>
</reference>
<evidence type="ECO:0000256" key="7">
    <source>
        <dbReference type="NCBIfam" id="TIGR01048"/>
    </source>
</evidence>
<dbReference type="InterPro" id="IPR000183">
    <property type="entry name" value="Orn/DAP/Arg_de-COase"/>
</dbReference>
<keyword evidence="5 6" id="KW-0456">Lyase</keyword>
<dbReference type="InterPro" id="IPR002986">
    <property type="entry name" value="DAP_deCOOHase_LysA"/>
</dbReference>
<keyword evidence="6" id="KW-0028">Amino-acid biosynthesis</keyword>
<feature type="domain" description="Orn/DAP/Arg decarboxylase 2 N-terminal" evidence="10">
    <location>
        <begin position="91"/>
        <end position="338"/>
    </location>
</feature>
<keyword evidence="4 6" id="KW-0457">Lysine biosynthesis</keyword>
<feature type="binding site" evidence="6">
    <location>
        <position position="380"/>
    </location>
    <ligand>
        <name>substrate</name>
    </ligand>
</feature>
<dbReference type="Gene3D" id="2.40.37.10">
    <property type="entry name" value="Lyase, Ornithine Decarboxylase, Chain A, domain 1"/>
    <property type="match status" value="1"/>
</dbReference>
<feature type="binding site" evidence="6">
    <location>
        <begin position="332"/>
        <end position="335"/>
    </location>
    <ligand>
        <name>pyridoxal 5'-phosphate</name>
        <dbReference type="ChEBI" id="CHEBI:597326"/>
    </ligand>
</feature>
<feature type="binding site" evidence="6">
    <location>
        <position position="335"/>
    </location>
    <ligand>
        <name>substrate</name>
    </ligand>
</feature>
<dbReference type="PRINTS" id="PR01179">
    <property type="entry name" value="ODADCRBXLASE"/>
</dbReference>
<evidence type="ECO:0000313" key="12">
    <source>
        <dbReference type="Proteomes" id="UP001612915"/>
    </source>
</evidence>
<dbReference type="EMBL" id="JBITLV010000008">
    <property type="protein sequence ID" value="MFI7589691.1"/>
    <property type="molecule type" value="Genomic_DNA"/>
</dbReference>
<dbReference type="HAMAP" id="MF_02120">
    <property type="entry name" value="LysA"/>
    <property type="match status" value="1"/>
</dbReference>
<comment type="function">
    <text evidence="6">Specifically catalyzes the decarboxylation of meso-diaminopimelate (meso-DAP) to L-lysine.</text>
</comment>
<dbReference type="CDD" id="cd06828">
    <property type="entry name" value="PLPDE_III_DapDC"/>
    <property type="match status" value="1"/>
</dbReference>
<feature type="binding site" evidence="6">
    <location>
        <position position="290"/>
    </location>
    <ligand>
        <name>pyridoxal 5'-phosphate</name>
        <dbReference type="ChEBI" id="CHEBI:597326"/>
    </ligand>
</feature>
<dbReference type="Pfam" id="PF00278">
    <property type="entry name" value="Orn_DAP_Arg_deC"/>
    <property type="match status" value="1"/>
</dbReference>
<feature type="binding site" evidence="6">
    <location>
        <position position="408"/>
    </location>
    <ligand>
        <name>substrate</name>
    </ligand>
</feature>
<evidence type="ECO:0000256" key="6">
    <source>
        <dbReference type="HAMAP-Rule" id="MF_02120"/>
    </source>
</evidence>
<comment type="subunit">
    <text evidence="6">Homodimer.</text>
</comment>
<comment type="similarity">
    <text evidence="6">Belongs to the Orn/Lys/Arg decarboxylase class-II family. LysA subfamily.</text>
</comment>
<dbReference type="PANTHER" id="PTHR43727:SF2">
    <property type="entry name" value="GROUP IV DECARBOXYLASE"/>
    <property type="match status" value="1"/>
</dbReference>
<gene>
    <name evidence="6 11" type="primary">lysA</name>
    <name evidence="11" type="ORF">ACIB24_21695</name>
</gene>
<evidence type="ECO:0000256" key="3">
    <source>
        <dbReference type="ARBA" id="ARBA00022898"/>
    </source>
</evidence>
<evidence type="ECO:0000256" key="2">
    <source>
        <dbReference type="ARBA" id="ARBA00022793"/>
    </source>
</evidence>
<feature type="binding site" evidence="6">
    <location>
        <position position="437"/>
    </location>
    <ligand>
        <name>pyridoxal 5'-phosphate</name>
        <dbReference type="ChEBI" id="CHEBI:597326"/>
    </ligand>
</feature>
<dbReference type="InterPro" id="IPR022657">
    <property type="entry name" value="De-COase2_CS"/>
</dbReference>